<feature type="chain" id="PRO_5004365144" evidence="1">
    <location>
        <begin position="20"/>
        <end position="287"/>
    </location>
</feature>
<name>R4FP06_RHOPR</name>
<evidence type="ECO:0000313" key="3">
    <source>
        <dbReference type="EMBL" id="JAA77152.1"/>
    </source>
</evidence>
<dbReference type="InterPro" id="IPR036508">
    <property type="entry name" value="Chitin-bd_dom_sf"/>
</dbReference>
<feature type="domain" description="Chitin-binding type-2" evidence="2">
    <location>
        <begin position="83"/>
        <end position="140"/>
    </location>
</feature>
<dbReference type="GO" id="GO:0008061">
    <property type="term" value="F:chitin binding"/>
    <property type="evidence" value="ECO:0007669"/>
    <property type="project" value="InterPro"/>
</dbReference>
<dbReference type="GO" id="GO:0005576">
    <property type="term" value="C:extracellular region"/>
    <property type="evidence" value="ECO:0007669"/>
    <property type="project" value="InterPro"/>
</dbReference>
<evidence type="ECO:0000259" key="2">
    <source>
        <dbReference type="PROSITE" id="PS50940"/>
    </source>
</evidence>
<dbReference type="AlphaFoldDB" id="R4FP06"/>
<evidence type="ECO:0000256" key="1">
    <source>
        <dbReference type="SAM" id="SignalP"/>
    </source>
</evidence>
<dbReference type="EMBL" id="GAHY01000358">
    <property type="protein sequence ID" value="JAA77152.1"/>
    <property type="molecule type" value="mRNA"/>
</dbReference>
<sequence length="287" mass="32489">MNHLISAVVIISLFAFVQCYLDLNGVCTKHEMTCSKTCTAVAYCHDDGVMPVLLDCYGVTPYCNLGKCSNSYNPYCNQAYNPLFYCPEEDGTYPDPLDCTRFHICLNRTAYTSYCNQPGLVFSTETLSCVKESDQHQCGKVMCLGNGTWVSYSTDEKYAFLCENSTPIFVKRCNESHVFNVHTAKCEFKCNKEGLLPDLSGDDPASYIECSLLYGRDYIITKRSCPDDDRVTSYFDPNTSQCVAIYDQHDTTTHSPPIKYNNNLKKINMFAMQLLKLFHDNFGVNFI</sequence>
<feature type="signal peptide" evidence="1">
    <location>
        <begin position="1"/>
        <end position="19"/>
    </location>
</feature>
<dbReference type="SMART" id="SM00494">
    <property type="entry name" value="ChtBD2"/>
    <property type="match status" value="2"/>
</dbReference>
<dbReference type="VEuPathDB" id="VectorBase:RPRC003885"/>
<dbReference type="Pfam" id="PF01607">
    <property type="entry name" value="CBM_14"/>
    <property type="match status" value="1"/>
</dbReference>
<accession>R4FP06</accession>
<proteinExistence type="evidence at transcript level"/>
<dbReference type="Gene3D" id="2.170.140.10">
    <property type="entry name" value="Chitin binding domain"/>
    <property type="match status" value="1"/>
</dbReference>
<reference evidence="3" key="1">
    <citation type="submission" date="2013-04" db="EMBL/GenBank/DDBJ databases">
        <title>An insight into the transcriptome of the digestive tract of the blood sucking bug, Rhodnius prolixus.</title>
        <authorList>
            <person name="Ribeiro J.M.C."/>
            <person name="Genta F.A."/>
            <person name="Sorgine M.H.F."/>
            <person name="Paiva-Silva G.O."/>
            <person name="Majerowicz D."/>
            <person name="Medeiros M."/>
            <person name="Koerich L."/>
            <person name="Terra W.R."/>
            <person name="Ferreira C."/>
            <person name="Pimentel A.C."/>
            <person name="Bisch P.M."/>
            <person name="Diniz M.M.P."/>
            <person name="Nascimento R."/>
            <person name="Salmon D."/>
            <person name="Silber A.M."/>
            <person name="Alves M."/>
            <person name="Oliveira M.F."/>
            <person name="Gondim K.C."/>
            <person name="Silva Neto M.A.C."/>
            <person name="Atella G.C."/>
            <person name="Araujo H."/>
            <person name="Dias F.S."/>
            <person name="Polycarpo C.R."/>
            <person name="Fampa P."/>
            <person name="Melo A.C."/>
            <person name="Tanaka A.S."/>
            <person name="Balczun C."/>
            <person name="Oliveira J.H.M."/>
            <person name="Goncalves R."/>
            <person name="Lazoski C."/>
            <person name="Pereira M.A."/>
            <person name="Rivera-Pomar R."/>
            <person name="Diambra L."/>
            <person name="Schaub G.A."/>
            <person name="Garcia E.S."/>
            <person name="Azambuja P."/>
            <person name="Braz G.R.C."/>
            <person name="Oliveira P.L."/>
        </authorList>
    </citation>
    <scope>NUCLEOTIDE SEQUENCE</scope>
</reference>
<dbReference type="PROSITE" id="PS50940">
    <property type="entry name" value="CHIT_BIND_II"/>
    <property type="match status" value="1"/>
</dbReference>
<dbReference type="SUPFAM" id="SSF57625">
    <property type="entry name" value="Invertebrate chitin-binding proteins"/>
    <property type="match status" value="1"/>
</dbReference>
<organism evidence="3">
    <name type="scientific">Rhodnius prolixus</name>
    <name type="common">Triatomid bug</name>
    <dbReference type="NCBI Taxonomy" id="13249"/>
    <lineage>
        <taxon>Eukaryota</taxon>
        <taxon>Metazoa</taxon>
        <taxon>Ecdysozoa</taxon>
        <taxon>Arthropoda</taxon>
        <taxon>Hexapoda</taxon>
        <taxon>Insecta</taxon>
        <taxon>Pterygota</taxon>
        <taxon>Neoptera</taxon>
        <taxon>Paraneoptera</taxon>
        <taxon>Hemiptera</taxon>
        <taxon>Heteroptera</taxon>
        <taxon>Panheteroptera</taxon>
        <taxon>Cimicomorpha</taxon>
        <taxon>Reduviidae</taxon>
        <taxon>Triatominae</taxon>
        <taxon>Rhodnius</taxon>
    </lineage>
</organism>
<keyword evidence="1" id="KW-0732">Signal</keyword>
<protein>
    <submittedName>
        <fullName evidence="3">Putative chitin-binding domain type 2</fullName>
    </submittedName>
</protein>
<dbReference type="InterPro" id="IPR002557">
    <property type="entry name" value="Chitin-bd_dom"/>
</dbReference>